<dbReference type="OrthoDB" id="19657at2759"/>
<dbReference type="InterPro" id="IPR023296">
    <property type="entry name" value="Glyco_hydro_beta-prop_sf"/>
</dbReference>
<keyword evidence="4" id="KW-1185">Reference proteome</keyword>
<accession>A0A5N6U1N5</accession>
<dbReference type="AlphaFoldDB" id="A0A5N6U1N5"/>
<dbReference type="Gene3D" id="2.115.10.20">
    <property type="entry name" value="Glycosyl hydrolase domain, family 43"/>
    <property type="match status" value="1"/>
</dbReference>
<reference evidence="3 4" key="1">
    <citation type="submission" date="2019-04" db="EMBL/GenBank/DDBJ databases">
        <title>Friends and foes A comparative genomics study of 23 Aspergillus species from section Flavi.</title>
        <authorList>
            <consortium name="DOE Joint Genome Institute"/>
            <person name="Kjaerbolling I."/>
            <person name="Vesth T."/>
            <person name="Frisvad J.C."/>
            <person name="Nybo J.L."/>
            <person name="Theobald S."/>
            <person name="Kildgaard S."/>
            <person name="Isbrandt T."/>
            <person name="Kuo A."/>
            <person name="Sato A."/>
            <person name="Lyhne E.K."/>
            <person name="Kogle M.E."/>
            <person name="Wiebenga A."/>
            <person name="Kun R.S."/>
            <person name="Lubbers R.J."/>
            <person name="Makela M.R."/>
            <person name="Barry K."/>
            <person name="Chovatia M."/>
            <person name="Clum A."/>
            <person name="Daum C."/>
            <person name="Haridas S."/>
            <person name="He G."/>
            <person name="LaButti K."/>
            <person name="Lipzen A."/>
            <person name="Mondo S."/>
            <person name="Riley R."/>
            <person name="Salamov A."/>
            <person name="Simmons B.A."/>
            <person name="Magnuson J.K."/>
            <person name="Henrissat B."/>
            <person name="Mortensen U.H."/>
            <person name="Larsen T.O."/>
            <person name="Devries R.P."/>
            <person name="Grigoriev I.V."/>
            <person name="Machida M."/>
            <person name="Baker S.E."/>
            <person name="Andersen M.R."/>
        </authorList>
    </citation>
    <scope>NUCLEOTIDE SEQUENCE [LARGE SCALE GENOMIC DNA]</scope>
    <source>
        <strain evidence="3 4">IBT 18842</strain>
    </source>
</reference>
<evidence type="ECO:0000256" key="2">
    <source>
        <dbReference type="SAM" id="SignalP"/>
    </source>
</evidence>
<feature type="signal peptide" evidence="2">
    <location>
        <begin position="1"/>
        <end position="19"/>
    </location>
</feature>
<organism evidence="3 4">
    <name type="scientific">Aspergillus avenaceus</name>
    <dbReference type="NCBI Taxonomy" id="36643"/>
    <lineage>
        <taxon>Eukaryota</taxon>
        <taxon>Fungi</taxon>
        <taxon>Dikarya</taxon>
        <taxon>Ascomycota</taxon>
        <taxon>Pezizomycotina</taxon>
        <taxon>Eurotiomycetes</taxon>
        <taxon>Eurotiomycetidae</taxon>
        <taxon>Eurotiales</taxon>
        <taxon>Aspergillaceae</taxon>
        <taxon>Aspergillus</taxon>
        <taxon>Aspergillus subgen. Circumdati</taxon>
    </lineage>
</organism>
<evidence type="ECO:0008006" key="5">
    <source>
        <dbReference type="Google" id="ProtNLM"/>
    </source>
</evidence>
<evidence type="ECO:0000313" key="4">
    <source>
        <dbReference type="Proteomes" id="UP000325780"/>
    </source>
</evidence>
<evidence type="ECO:0000256" key="1">
    <source>
        <dbReference type="ARBA" id="ARBA00022729"/>
    </source>
</evidence>
<dbReference type="Proteomes" id="UP000325780">
    <property type="component" value="Unassembled WGS sequence"/>
</dbReference>
<protein>
    <recommendedName>
        <fullName evidence="5">Arabinosidase</fullName>
    </recommendedName>
</protein>
<name>A0A5N6U1N5_ASPAV</name>
<dbReference type="EMBL" id="ML742051">
    <property type="protein sequence ID" value="KAE8152587.1"/>
    <property type="molecule type" value="Genomic_DNA"/>
</dbReference>
<dbReference type="PANTHER" id="PTHR43301">
    <property type="entry name" value="ARABINAN ENDO-1,5-ALPHA-L-ARABINOSIDASE"/>
    <property type="match status" value="1"/>
</dbReference>
<proteinExistence type="predicted"/>
<dbReference type="InterPro" id="IPR050727">
    <property type="entry name" value="GH43_arabinanases"/>
</dbReference>
<sequence length="327" mass="36020">MKLAQIISTSLALSIPALASPVKRDEKAGYLSVYWTTEDESVFFALSENDDPLDFSPVNGGRAVATPTIGTGAVRDTSIIAGQGESEGKYWIIGTDLNIGKTTWDNAVRNGSRAIYVWESNDLVNWDDTSLVTVEDTTAGMVWAPDAIWDPEEEQYLVHWASKLYSETDAAHKQDPQTPNILRYAHTKDFKTFTQPQTYLQQPTDIIDLSFLPLNETTFLRSYRDDSGGLPVEISTTGLRGEWTFLSKPPDSGSFEGPYFFRDNLDPSKGYFLADLVGSRPGVQAWVSSGDVAGGVFVKDTDHELGFMRHNSVLAVTGEQVGVLRGM</sequence>
<feature type="chain" id="PRO_5025068270" description="Arabinosidase" evidence="2">
    <location>
        <begin position="20"/>
        <end position="327"/>
    </location>
</feature>
<dbReference type="CDD" id="cd08983">
    <property type="entry name" value="GH43_Bt3655-like"/>
    <property type="match status" value="1"/>
</dbReference>
<gene>
    <name evidence="3" type="ORF">BDV25DRAFT_150894</name>
</gene>
<keyword evidence="1 2" id="KW-0732">Signal</keyword>
<dbReference type="PANTHER" id="PTHR43301:SF8">
    <property type="entry name" value="ARABINOSIDASE-RELATED"/>
    <property type="match status" value="1"/>
</dbReference>
<dbReference type="SUPFAM" id="SSF75005">
    <property type="entry name" value="Arabinanase/levansucrase/invertase"/>
    <property type="match status" value="1"/>
</dbReference>
<evidence type="ECO:0000313" key="3">
    <source>
        <dbReference type="EMBL" id="KAE8152587.1"/>
    </source>
</evidence>